<keyword evidence="2" id="KW-1185">Reference proteome</keyword>
<sequence length="155" mass="17425">MHELIKRKLKSLERIDKNESNDKKDAAVLWKLAAVKPNKVARKDLLKISGLSDRDLYTSIESLRQLGVPIMASRTVGNSGYYIATTPEMLSHGVSQYRQQIQTQQHNLQLLEKSSVNHWLQNISNDRSVWGALGSDLFDVQPTADGAKISVKKVL</sequence>
<gene>
    <name evidence="1" type="ORF">NBRC111893_585</name>
</gene>
<dbReference type="AlphaFoldDB" id="A0A401FJA9"/>
<organism evidence="1 2">
    <name type="scientific">Lentilactobacillus kosonis</name>
    <dbReference type="NCBI Taxonomy" id="2810561"/>
    <lineage>
        <taxon>Bacteria</taxon>
        <taxon>Bacillati</taxon>
        <taxon>Bacillota</taxon>
        <taxon>Bacilli</taxon>
        <taxon>Lactobacillales</taxon>
        <taxon>Lactobacillaceae</taxon>
        <taxon>Lentilactobacillus</taxon>
    </lineage>
</organism>
<evidence type="ECO:0008006" key="3">
    <source>
        <dbReference type="Google" id="ProtNLM"/>
    </source>
</evidence>
<evidence type="ECO:0000313" key="1">
    <source>
        <dbReference type="EMBL" id="GAY72439.1"/>
    </source>
</evidence>
<name>A0A401FJA9_9LACO</name>
<accession>A0A401FJA9</accession>
<reference evidence="1 2" key="1">
    <citation type="submission" date="2017-11" db="EMBL/GenBank/DDBJ databases">
        <title>Draft Genome Sequence of Lactobacillus curieae NBRC 111893 isolated from Koso, a Japanese sugar-Vegetable Fermented Beverage.</title>
        <authorList>
            <person name="Chiou T.Y."/>
            <person name="Oshima K."/>
            <person name="Suda W."/>
            <person name="Hattori M."/>
            <person name="Takahashi T."/>
        </authorList>
    </citation>
    <scope>NUCLEOTIDE SEQUENCE [LARGE SCALE GENOMIC DNA]</scope>
    <source>
        <strain evidence="1 2">NBRC111893</strain>
    </source>
</reference>
<dbReference type="RefSeq" id="WP_125007835.1">
    <property type="nucleotide sequence ID" value="NZ_BEXA01000001.1"/>
</dbReference>
<dbReference type="EMBL" id="BEXA01000001">
    <property type="protein sequence ID" value="GAY72439.1"/>
    <property type="molecule type" value="Genomic_DNA"/>
</dbReference>
<protein>
    <recommendedName>
        <fullName evidence="3">Helix-turn-helix type 11 domain-containing protein</fullName>
    </recommendedName>
</protein>
<comment type="caution">
    <text evidence="1">The sequence shown here is derived from an EMBL/GenBank/DDBJ whole genome shotgun (WGS) entry which is preliminary data.</text>
</comment>
<proteinExistence type="predicted"/>
<evidence type="ECO:0000313" key="2">
    <source>
        <dbReference type="Proteomes" id="UP000286974"/>
    </source>
</evidence>
<dbReference type="Proteomes" id="UP000286974">
    <property type="component" value="Unassembled WGS sequence"/>
</dbReference>